<dbReference type="AlphaFoldDB" id="A0A5B7EGV0"/>
<evidence type="ECO:0000313" key="1">
    <source>
        <dbReference type="EMBL" id="MPC32615.1"/>
    </source>
</evidence>
<gene>
    <name evidence="1" type="ORF">E2C01_025935</name>
</gene>
<reference evidence="1 2" key="1">
    <citation type="submission" date="2019-05" db="EMBL/GenBank/DDBJ databases">
        <title>Another draft genome of Portunus trituberculatus and its Hox gene families provides insights of decapod evolution.</title>
        <authorList>
            <person name="Jeong J.-H."/>
            <person name="Song I."/>
            <person name="Kim S."/>
            <person name="Choi T."/>
            <person name="Kim D."/>
            <person name="Ryu S."/>
            <person name="Kim W."/>
        </authorList>
    </citation>
    <scope>NUCLEOTIDE SEQUENCE [LARGE SCALE GENOMIC DNA]</scope>
    <source>
        <tissue evidence="1">Muscle</tissue>
    </source>
</reference>
<comment type="caution">
    <text evidence="1">The sequence shown here is derived from an EMBL/GenBank/DDBJ whole genome shotgun (WGS) entry which is preliminary data.</text>
</comment>
<accession>A0A5B7EGV0</accession>
<organism evidence="1 2">
    <name type="scientific">Portunus trituberculatus</name>
    <name type="common">Swimming crab</name>
    <name type="synonym">Neptunus trituberculatus</name>
    <dbReference type="NCBI Taxonomy" id="210409"/>
    <lineage>
        <taxon>Eukaryota</taxon>
        <taxon>Metazoa</taxon>
        <taxon>Ecdysozoa</taxon>
        <taxon>Arthropoda</taxon>
        <taxon>Crustacea</taxon>
        <taxon>Multicrustacea</taxon>
        <taxon>Malacostraca</taxon>
        <taxon>Eumalacostraca</taxon>
        <taxon>Eucarida</taxon>
        <taxon>Decapoda</taxon>
        <taxon>Pleocyemata</taxon>
        <taxon>Brachyura</taxon>
        <taxon>Eubrachyura</taxon>
        <taxon>Portunoidea</taxon>
        <taxon>Portunidae</taxon>
        <taxon>Portuninae</taxon>
        <taxon>Portunus</taxon>
    </lineage>
</organism>
<protein>
    <submittedName>
        <fullName evidence="1">Uncharacterized protein</fullName>
    </submittedName>
</protein>
<keyword evidence="2" id="KW-1185">Reference proteome</keyword>
<sequence length="78" mass="8750">MLWKAGLQVHCGVYRTVRVCESIETPKQRLGESEPQPFPIAQVKSSLAHNPYPKSRNVMRRTLPANVVSFLYILGAAL</sequence>
<dbReference type="EMBL" id="VSRR010002661">
    <property type="protein sequence ID" value="MPC32615.1"/>
    <property type="molecule type" value="Genomic_DNA"/>
</dbReference>
<proteinExistence type="predicted"/>
<name>A0A5B7EGV0_PORTR</name>
<evidence type="ECO:0000313" key="2">
    <source>
        <dbReference type="Proteomes" id="UP000324222"/>
    </source>
</evidence>
<dbReference type="Proteomes" id="UP000324222">
    <property type="component" value="Unassembled WGS sequence"/>
</dbReference>